<dbReference type="Pfam" id="PF13624">
    <property type="entry name" value="SurA_N_3"/>
    <property type="match status" value="1"/>
</dbReference>
<keyword evidence="6 13" id="KW-0472">Membrane</keyword>
<sequence>MFESIRKHSKFVMILLFLLIIPSFIFVGVSQNYFTESSQAVARVDGHDITQQDWDNAHRAESDRLRAQNPNMDAKLLDSPEARYATLEKLVRDRVLVAAAQKMHLTTTDSELVRTLQEIPAIAALKKPDGSLDAEAYKALVGAQGMTPEGFEANLRKELALNQVLGSVTATSFTTGAQLKQAMDALYQRREIQVARFDAAAFAPKVQANEADLKAFYEANTGLFKQPEEAAVEYVQLDLAAVAAGISVSEDDLRTYYKENAQRLAGPEERRASHILINAPKGAPAAEREKAKAKAEELLARVRKDPKSFADVAKKESQDPGSAPNGGDLGYFGHGAMVKPFEEAVFRMKDGEISDVIESDFGYHIIELTGIKAPKVPSFEEMRPKLEADLRKQQAQRKFAEVAETFTNGVYEQSESLQPIADKLKLSIHKAEHVTRQVAPGAQGPLANARFLEALFSQDSLENKRNTDAVELAPSSLVAGRVVKYSPARTLAMDEVGDKLKQLYTQKKAAELAAEEGKAKLAQWKAKPETAQLPAAVEVGRDQAKDLPREVLDAAMRVSTQTLPAWEGVDLGSAGYVVIKINRITERPATEAQVLEQQKAQFTQWASMAEVMAYYEQLKKQFKVQMKVPRP</sequence>
<comment type="similarity">
    <text evidence="9">Belongs to the PpiD chaperone family.</text>
</comment>
<evidence type="ECO:0000259" key="14">
    <source>
        <dbReference type="PROSITE" id="PS50198"/>
    </source>
</evidence>
<evidence type="ECO:0000256" key="3">
    <source>
        <dbReference type="ARBA" id="ARBA00022519"/>
    </source>
</evidence>
<evidence type="ECO:0000313" key="15">
    <source>
        <dbReference type="EMBL" id="WHS67196.1"/>
    </source>
</evidence>
<evidence type="ECO:0000256" key="4">
    <source>
        <dbReference type="ARBA" id="ARBA00022692"/>
    </source>
</evidence>
<evidence type="ECO:0000256" key="8">
    <source>
        <dbReference type="ARBA" id="ARBA00023235"/>
    </source>
</evidence>
<comment type="subcellular location">
    <subcellularLocation>
        <location evidence="1">Cell inner membrane</location>
        <topology evidence="1">Single-pass type II membrane protein</topology>
        <orientation evidence="1">Periplasmic side</orientation>
    </subcellularLocation>
</comment>
<accession>A0ABY8SY96</accession>
<keyword evidence="3" id="KW-0997">Cell inner membrane</keyword>
<evidence type="ECO:0000256" key="6">
    <source>
        <dbReference type="ARBA" id="ARBA00023136"/>
    </source>
</evidence>
<dbReference type="InterPro" id="IPR052029">
    <property type="entry name" value="PpiD_chaperone"/>
</dbReference>
<dbReference type="PROSITE" id="PS50198">
    <property type="entry name" value="PPIC_PPIASE_2"/>
    <property type="match status" value="1"/>
</dbReference>
<evidence type="ECO:0000256" key="2">
    <source>
        <dbReference type="ARBA" id="ARBA00022475"/>
    </source>
</evidence>
<dbReference type="Pfam" id="PF13616">
    <property type="entry name" value="Rotamase_3"/>
    <property type="match status" value="1"/>
</dbReference>
<gene>
    <name evidence="15" type="ORF">QMY55_08780</name>
</gene>
<dbReference type="Proteomes" id="UP001240697">
    <property type="component" value="Chromosome"/>
</dbReference>
<dbReference type="EMBL" id="CP125947">
    <property type="protein sequence ID" value="WHS67196.1"/>
    <property type="molecule type" value="Genomic_DNA"/>
</dbReference>
<dbReference type="InterPro" id="IPR000297">
    <property type="entry name" value="PPIase_PpiC"/>
</dbReference>
<proteinExistence type="inferred from homology"/>
<dbReference type="SUPFAM" id="SSF54534">
    <property type="entry name" value="FKBP-like"/>
    <property type="match status" value="1"/>
</dbReference>
<keyword evidence="4 13" id="KW-0812">Transmembrane</keyword>
<dbReference type="PANTHER" id="PTHR47529:SF1">
    <property type="entry name" value="PERIPLASMIC CHAPERONE PPID"/>
    <property type="match status" value="1"/>
</dbReference>
<evidence type="ECO:0000256" key="7">
    <source>
        <dbReference type="ARBA" id="ARBA00023186"/>
    </source>
</evidence>
<keyword evidence="5 13" id="KW-1133">Transmembrane helix</keyword>
<evidence type="ECO:0000256" key="9">
    <source>
        <dbReference type="ARBA" id="ARBA00038408"/>
    </source>
</evidence>
<dbReference type="InterPro" id="IPR023058">
    <property type="entry name" value="PPIase_PpiC_CS"/>
</dbReference>
<evidence type="ECO:0000256" key="12">
    <source>
        <dbReference type="PROSITE-ProRule" id="PRU00278"/>
    </source>
</evidence>
<feature type="transmembrane region" description="Helical" evidence="13">
    <location>
        <begin position="12"/>
        <end position="34"/>
    </location>
</feature>
<dbReference type="Gene3D" id="3.10.50.40">
    <property type="match status" value="1"/>
</dbReference>
<name>A0ABY8SY96_9BURK</name>
<keyword evidence="16" id="KW-1185">Reference proteome</keyword>
<dbReference type="PANTHER" id="PTHR47529">
    <property type="entry name" value="PEPTIDYL-PROLYL CIS-TRANS ISOMERASE D"/>
    <property type="match status" value="1"/>
</dbReference>
<dbReference type="InterPro" id="IPR027304">
    <property type="entry name" value="Trigger_fact/SurA_dom_sf"/>
</dbReference>
<keyword evidence="8 12" id="KW-0413">Isomerase</keyword>
<evidence type="ECO:0000256" key="10">
    <source>
        <dbReference type="ARBA" id="ARBA00040743"/>
    </source>
</evidence>
<dbReference type="InterPro" id="IPR046357">
    <property type="entry name" value="PPIase_dom_sf"/>
</dbReference>
<protein>
    <recommendedName>
        <fullName evidence="10">Periplasmic chaperone PpiD</fullName>
    </recommendedName>
    <alternativeName>
        <fullName evidence="11">Periplasmic folding chaperone</fullName>
    </alternativeName>
</protein>
<evidence type="ECO:0000256" key="1">
    <source>
        <dbReference type="ARBA" id="ARBA00004382"/>
    </source>
</evidence>
<dbReference type="RefSeq" id="WP_283488241.1">
    <property type="nucleotide sequence ID" value="NZ_CP125947.1"/>
</dbReference>
<keyword evidence="2" id="KW-1003">Cell membrane</keyword>
<dbReference type="PROSITE" id="PS01096">
    <property type="entry name" value="PPIC_PPIASE_1"/>
    <property type="match status" value="1"/>
</dbReference>
<keyword evidence="7" id="KW-0143">Chaperone</keyword>
<feature type="domain" description="PpiC" evidence="14">
    <location>
        <begin position="267"/>
        <end position="370"/>
    </location>
</feature>
<evidence type="ECO:0000256" key="13">
    <source>
        <dbReference type="SAM" id="Phobius"/>
    </source>
</evidence>
<keyword evidence="12" id="KW-0697">Rotamase</keyword>
<evidence type="ECO:0000256" key="5">
    <source>
        <dbReference type="ARBA" id="ARBA00022989"/>
    </source>
</evidence>
<evidence type="ECO:0000256" key="11">
    <source>
        <dbReference type="ARBA" id="ARBA00042775"/>
    </source>
</evidence>
<dbReference type="Gene3D" id="1.10.4030.10">
    <property type="entry name" value="Porin chaperone SurA, peptide-binding domain"/>
    <property type="match status" value="1"/>
</dbReference>
<organism evidence="15 16">
    <name type="scientific">Comamonas resistens</name>
    <dbReference type="NCBI Taxonomy" id="3046670"/>
    <lineage>
        <taxon>Bacteria</taxon>
        <taxon>Pseudomonadati</taxon>
        <taxon>Pseudomonadota</taxon>
        <taxon>Betaproteobacteria</taxon>
        <taxon>Burkholderiales</taxon>
        <taxon>Comamonadaceae</taxon>
        <taxon>Comamonas</taxon>
    </lineage>
</organism>
<dbReference type="SUPFAM" id="SSF109998">
    <property type="entry name" value="Triger factor/SurA peptide-binding domain-like"/>
    <property type="match status" value="1"/>
</dbReference>
<evidence type="ECO:0000313" key="16">
    <source>
        <dbReference type="Proteomes" id="UP001240697"/>
    </source>
</evidence>
<reference evidence="15 16" key="1">
    <citation type="submission" date="2023-05" db="EMBL/GenBank/DDBJ databases">
        <authorList>
            <person name="Yin Y."/>
            <person name="Lu Z."/>
        </authorList>
    </citation>
    <scope>NUCLEOTIDE SEQUENCE [LARGE SCALE GENOMIC DNA]</scope>
    <source>
        <strain evidence="15 16">ZM22</strain>
    </source>
</reference>